<dbReference type="InterPro" id="IPR052050">
    <property type="entry name" value="SecEffector_AnkRepeat"/>
</dbReference>
<comment type="caution">
    <text evidence="1">The sequence shown here is derived from an EMBL/GenBank/DDBJ whole genome shotgun (WGS) entry which is preliminary data.</text>
</comment>
<gene>
    <name evidence="1" type="ORF">WJX74_010580</name>
</gene>
<keyword evidence="2" id="KW-1185">Reference proteome</keyword>
<evidence type="ECO:0008006" key="3">
    <source>
        <dbReference type="Google" id="ProtNLM"/>
    </source>
</evidence>
<dbReference type="PANTHER" id="PTHR46586">
    <property type="entry name" value="ANKYRIN REPEAT-CONTAINING PROTEIN"/>
    <property type="match status" value="1"/>
</dbReference>
<reference evidence="1 2" key="1">
    <citation type="journal article" date="2024" name="Nat. Commun.">
        <title>Phylogenomics reveals the evolutionary origins of lichenization in chlorophyte algae.</title>
        <authorList>
            <person name="Puginier C."/>
            <person name="Libourel C."/>
            <person name="Otte J."/>
            <person name="Skaloud P."/>
            <person name="Haon M."/>
            <person name="Grisel S."/>
            <person name="Petersen M."/>
            <person name="Berrin J.G."/>
            <person name="Delaux P.M."/>
            <person name="Dal Grande F."/>
            <person name="Keller J."/>
        </authorList>
    </citation>
    <scope>NUCLEOTIDE SEQUENCE [LARGE SCALE GENOMIC DNA]</scope>
    <source>
        <strain evidence="1 2">SAG 2145</strain>
    </source>
</reference>
<dbReference type="Proteomes" id="UP001438707">
    <property type="component" value="Unassembled WGS sequence"/>
</dbReference>
<dbReference type="PANTHER" id="PTHR46586:SF3">
    <property type="entry name" value="ANKYRIN REPEAT-CONTAINING PROTEIN"/>
    <property type="match status" value="1"/>
</dbReference>
<protein>
    <recommendedName>
        <fullName evidence="3">Ankyrin repeat protein</fullName>
    </recommendedName>
</protein>
<evidence type="ECO:0000313" key="1">
    <source>
        <dbReference type="EMBL" id="KAK9834788.1"/>
    </source>
</evidence>
<organism evidence="1 2">
    <name type="scientific">Apatococcus lobatus</name>
    <dbReference type="NCBI Taxonomy" id="904363"/>
    <lineage>
        <taxon>Eukaryota</taxon>
        <taxon>Viridiplantae</taxon>
        <taxon>Chlorophyta</taxon>
        <taxon>core chlorophytes</taxon>
        <taxon>Trebouxiophyceae</taxon>
        <taxon>Chlorellales</taxon>
        <taxon>Chlorellaceae</taxon>
        <taxon>Apatococcus</taxon>
    </lineage>
</organism>
<dbReference type="Gene3D" id="1.25.40.20">
    <property type="entry name" value="Ankyrin repeat-containing domain"/>
    <property type="match status" value="1"/>
</dbReference>
<dbReference type="EMBL" id="JALJOS010000009">
    <property type="protein sequence ID" value="KAK9834788.1"/>
    <property type="molecule type" value="Genomic_DNA"/>
</dbReference>
<proteinExistence type="predicted"/>
<evidence type="ECO:0000313" key="2">
    <source>
        <dbReference type="Proteomes" id="UP001438707"/>
    </source>
</evidence>
<dbReference type="InterPro" id="IPR036770">
    <property type="entry name" value="Ankyrin_rpt-contain_sf"/>
</dbReference>
<sequence>MSKSDSDDEAQHEDQMTSSAALNTNAAVQAAFAGDLSAIETLYGQDLLSGRLPEVLSSANVQLCAAAAKNGHLHILKRWDVVQWLRNPGGDQLPCASFQYACSADLDGTMCNAAAAQGDIGMLTWLRAQGCCWGAASEAAFQNAQVDTLFWIQSQKPPCRWTGPTTAHADDKLAAAMKASTRSDKETADRAAFLDLLVLRCLIALWGGLWMRQQEAMYISKLVAESGRLGPMLWLMKNEYKDWPKDAGTKLFISAVAANQPTFPHAKRQLIHLCKIAAEFGQLEMLRWLLSGDNSSIKTPASVCQRAAKYDQPEVVQWLLAHRSRARLTKHPEVASDRCFIMLARAGCPIPDFHSNGRTCYALRRMFHLYYTLMGLVKYAKHKGKLDDDSADDVGPFDPEVTRRAGLPLVQHNAEGCKQFNSLWHMSNLPADLLSMIVEDVCISPRLVSKFRFRQALNQPRPSIH</sequence>
<name>A0AAW1RM74_9CHLO</name>
<dbReference type="AlphaFoldDB" id="A0AAW1RM74"/>
<accession>A0AAW1RM74</accession>